<dbReference type="GO" id="GO:0004803">
    <property type="term" value="F:transposase activity"/>
    <property type="evidence" value="ECO:0007669"/>
    <property type="project" value="InterPro"/>
</dbReference>
<evidence type="ECO:0000259" key="1">
    <source>
        <dbReference type="SMART" id="SM01321"/>
    </source>
</evidence>
<dbReference type="PANTHER" id="PTHR36966:SF1">
    <property type="entry name" value="REP-ASSOCIATED TYROSINE TRANSPOSASE"/>
    <property type="match status" value="1"/>
</dbReference>
<protein>
    <submittedName>
        <fullName evidence="2">REP element-mobilizing transposase RayT</fullName>
    </submittedName>
</protein>
<dbReference type="STRING" id="364197.SAMN05216296_0886"/>
<dbReference type="InterPro" id="IPR036515">
    <property type="entry name" value="Transposase_17_sf"/>
</dbReference>
<reference evidence="3" key="1">
    <citation type="submission" date="2016-10" db="EMBL/GenBank/DDBJ databases">
        <authorList>
            <person name="Varghese N."/>
            <person name="Submissions S."/>
        </authorList>
    </citation>
    <scope>NUCLEOTIDE SEQUENCE [LARGE SCALE GENOMIC DNA]</scope>
    <source>
        <strain evidence="3">DSM 17875</strain>
    </source>
</reference>
<gene>
    <name evidence="2" type="ORF">SAMN05216296_0886</name>
</gene>
<dbReference type="Pfam" id="PF01797">
    <property type="entry name" value="Y1_Tnp"/>
    <property type="match status" value="1"/>
</dbReference>
<dbReference type="PANTHER" id="PTHR36966">
    <property type="entry name" value="REP-ASSOCIATED TYROSINE TRANSPOSASE"/>
    <property type="match status" value="1"/>
</dbReference>
<dbReference type="Proteomes" id="UP000243232">
    <property type="component" value="Chromosome I"/>
</dbReference>
<sequence length="154" mass="17660">MPAFHDAQGHRLRTGRHSEIGRTYLLTTVVKEREPIFRNWQLGRLLVSGMRDEALTGQIQSLAWVIMPDHLHWLVELNAGKLDALMRRVKSRSALALNRLTGRTGPLWQPGYHDHAVRQEEDLRAVARYVVANPLRAGLVKQIGDYPLWDAVWL</sequence>
<feature type="domain" description="Transposase IS200-like" evidence="1">
    <location>
        <begin position="19"/>
        <end position="133"/>
    </location>
</feature>
<dbReference type="OrthoDB" id="9791101at2"/>
<dbReference type="Gene3D" id="3.30.70.1290">
    <property type="entry name" value="Transposase IS200-like"/>
    <property type="match status" value="1"/>
</dbReference>
<dbReference type="InterPro" id="IPR052715">
    <property type="entry name" value="RAYT_transposase"/>
</dbReference>
<dbReference type="GO" id="GO:0006313">
    <property type="term" value="P:DNA transposition"/>
    <property type="evidence" value="ECO:0007669"/>
    <property type="project" value="InterPro"/>
</dbReference>
<dbReference type="GO" id="GO:0043565">
    <property type="term" value="F:sequence-specific DNA binding"/>
    <property type="evidence" value="ECO:0007669"/>
    <property type="project" value="TreeGrafter"/>
</dbReference>
<dbReference type="SMART" id="SM01321">
    <property type="entry name" value="Y1_Tnp"/>
    <property type="match status" value="1"/>
</dbReference>
<evidence type="ECO:0000313" key="2">
    <source>
        <dbReference type="EMBL" id="SDT95854.1"/>
    </source>
</evidence>
<name>A0A1H2ELB8_9PSED</name>
<dbReference type="RefSeq" id="WP_090193272.1">
    <property type="nucleotide sequence ID" value="NZ_LT629785.1"/>
</dbReference>
<dbReference type="NCBIfam" id="NF047646">
    <property type="entry name" value="REP_Tyr_transpos"/>
    <property type="match status" value="1"/>
</dbReference>
<evidence type="ECO:0000313" key="3">
    <source>
        <dbReference type="Proteomes" id="UP000243232"/>
    </source>
</evidence>
<dbReference type="SUPFAM" id="SSF143422">
    <property type="entry name" value="Transposase IS200-like"/>
    <property type="match status" value="1"/>
</dbReference>
<proteinExistence type="predicted"/>
<organism evidence="2 3">
    <name type="scientific">Pseudomonas pohangensis</name>
    <dbReference type="NCBI Taxonomy" id="364197"/>
    <lineage>
        <taxon>Bacteria</taxon>
        <taxon>Pseudomonadati</taxon>
        <taxon>Pseudomonadota</taxon>
        <taxon>Gammaproteobacteria</taxon>
        <taxon>Pseudomonadales</taxon>
        <taxon>Pseudomonadaceae</taxon>
        <taxon>Pseudomonas</taxon>
    </lineage>
</organism>
<keyword evidence="3" id="KW-1185">Reference proteome</keyword>
<dbReference type="AlphaFoldDB" id="A0A1H2ELB8"/>
<dbReference type="EMBL" id="LT629785">
    <property type="protein sequence ID" value="SDT95854.1"/>
    <property type="molecule type" value="Genomic_DNA"/>
</dbReference>
<accession>A0A1H2ELB8</accession>
<dbReference type="InterPro" id="IPR002686">
    <property type="entry name" value="Transposase_17"/>
</dbReference>